<evidence type="ECO:0000256" key="10">
    <source>
        <dbReference type="ARBA" id="ARBA00047767"/>
    </source>
</evidence>
<comment type="catalytic activity">
    <reaction evidence="10 11">
        <text>UMP + ATP = UDP + ADP</text>
        <dbReference type="Rhea" id="RHEA:24400"/>
        <dbReference type="ChEBI" id="CHEBI:30616"/>
        <dbReference type="ChEBI" id="CHEBI:57865"/>
        <dbReference type="ChEBI" id="CHEBI:58223"/>
        <dbReference type="ChEBI" id="CHEBI:456216"/>
        <dbReference type="EC" id="2.7.4.22"/>
    </reaction>
</comment>
<dbReference type="PANTHER" id="PTHR42833">
    <property type="entry name" value="URIDYLATE KINASE"/>
    <property type="match status" value="1"/>
</dbReference>
<keyword evidence="4 11" id="KW-0963">Cytoplasm</keyword>
<feature type="binding site" evidence="11">
    <location>
        <position position="163"/>
    </location>
    <ligand>
        <name>ATP</name>
        <dbReference type="ChEBI" id="CHEBI:30616"/>
    </ligand>
</feature>
<dbReference type="NCBIfam" id="TIGR02075">
    <property type="entry name" value="pyrH_bact"/>
    <property type="match status" value="1"/>
</dbReference>
<dbReference type="FunFam" id="3.40.1160.10:FF:000001">
    <property type="entry name" value="Uridylate kinase"/>
    <property type="match status" value="1"/>
</dbReference>
<comment type="pathway">
    <text evidence="2 11">Pyrimidine metabolism; CTP biosynthesis via de novo pathway; UDP from UMP (UMPK route): step 1/1.</text>
</comment>
<feature type="region of interest" description="Involved in allosteric activation by GTP" evidence="11">
    <location>
        <begin position="21"/>
        <end position="26"/>
    </location>
</feature>
<feature type="binding site" evidence="11">
    <location>
        <begin position="13"/>
        <end position="16"/>
    </location>
    <ligand>
        <name>ATP</name>
        <dbReference type="ChEBI" id="CHEBI:30616"/>
    </ligand>
</feature>
<feature type="binding site" evidence="11">
    <location>
        <begin position="136"/>
        <end position="143"/>
    </location>
    <ligand>
        <name>UMP</name>
        <dbReference type="ChEBI" id="CHEBI:57865"/>
    </ligand>
</feature>
<proteinExistence type="inferred from homology"/>
<keyword evidence="5 11" id="KW-0808">Transferase</keyword>
<name>A0AAE3VJJ9_9BACT</name>
<dbReference type="GO" id="GO:0005829">
    <property type="term" value="C:cytosol"/>
    <property type="evidence" value="ECO:0007669"/>
    <property type="project" value="TreeGrafter"/>
</dbReference>
<dbReference type="HAMAP" id="MF_01220_B">
    <property type="entry name" value="PyrH_B"/>
    <property type="match status" value="1"/>
</dbReference>
<dbReference type="InterPro" id="IPR011817">
    <property type="entry name" value="Uridylate_kinase"/>
</dbReference>
<feature type="domain" description="Aspartate/glutamate/uridylate kinase" evidence="12">
    <location>
        <begin position="9"/>
        <end position="216"/>
    </location>
</feature>
<dbReference type="GO" id="GO:0033862">
    <property type="term" value="F:UMP kinase activity"/>
    <property type="evidence" value="ECO:0007669"/>
    <property type="project" value="UniProtKB-EC"/>
</dbReference>
<dbReference type="Proteomes" id="UP001238163">
    <property type="component" value="Unassembled WGS sequence"/>
</dbReference>
<sequence length="242" mass="25732">MTSQPHFRRILLKLSGEMLKGPSGFGIDSTATMAAASRIKEAVASGSQVAIIIGAGNLFRGQAGSRQGMDRSCADNIGMLATCMNALAMRDALEGIGVRAEVQSAMAITGVLDPFDQRRADQLLNAGVVVLFAAGTGHPYFTTDTCAALRACEIHADAVFKGTKVNGVYSADPMKDPTATRYERVSFQTVLAKRLQVMDATAFSLCQDNRLPIVVFKFGEEGVLNDIMRGNFSAATLVSVDD</sequence>
<dbReference type="GO" id="GO:0044210">
    <property type="term" value="P:'de novo' CTP biosynthetic process"/>
    <property type="evidence" value="ECO:0007669"/>
    <property type="project" value="UniProtKB-UniRule"/>
</dbReference>
<dbReference type="GO" id="GO:0006225">
    <property type="term" value="P:UDP biosynthetic process"/>
    <property type="evidence" value="ECO:0007669"/>
    <property type="project" value="TreeGrafter"/>
</dbReference>
<keyword evidence="11" id="KW-0021">Allosteric enzyme</keyword>
<dbReference type="InterPro" id="IPR015963">
    <property type="entry name" value="Uridylate_kinase_bac"/>
</dbReference>
<evidence type="ECO:0000313" key="14">
    <source>
        <dbReference type="Proteomes" id="UP001238163"/>
    </source>
</evidence>
<feature type="binding site" evidence="11">
    <location>
        <position position="169"/>
    </location>
    <ligand>
        <name>ATP</name>
        <dbReference type="ChEBI" id="CHEBI:30616"/>
    </ligand>
</feature>
<dbReference type="InterPro" id="IPR036393">
    <property type="entry name" value="AceGlu_kinase-like_sf"/>
</dbReference>
<evidence type="ECO:0000256" key="2">
    <source>
        <dbReference type="ARBA" id="ARBA00004791"/>
    </source>
</evidence>
<feature type="binding site" evidence="11">
    <location>
        <position position="172"/>
    </location>
    <ligand>
        <name>ATP</name>
        <dbReference type="ChEBI" id="CHEBI:30616"/>
    </ligand>
</feature>
<evidence type="ECO:0000256" key="4">
    <source>
        <dbReference type="ARBA" id="ARBA00022490"/>
    </source>
</evidence>
<keyword evidence="7 11" id="KW-0418">Kinase</keyword>
<organism evidence="13 14">
    <name type="scientific">Oligosphaera ethanolica</name>
    <dbReference type="NCBI Taxonomy" id="760260"/>
    <lineage>
        <taxon>Bacteria</taxon>
        <taxon>Pseudomonadati</taxon>
        <taxon>Lentisphaerota</taxon>
        <taxon>Oligosphaeria</taxon>
        <taxon>Oligosphaerales</taxon>
        <taxon>Oligosphaeraceae</taxon>
        <taxon>Oligosphaera</taxon>
    </lineage>
</organism>
<feature type="binding site" evidence="11">
    <location>
        <position position="56"/>
    </location>
    <ligand>
        <name>ATP</name>
        <dbReference type="ChEBI" id="CHEBI:30616"/>
    </ligand>
</feature>
<dbReference type="EMBL" id="JAUSVL010000001">
    <property type="protein sequence ID" value="MDQ0291922.1"/>
    <property type="molecule type" value="Genomic_DNA"/>
</dbReference>
<dbReference type="PANTHER" id="PTHR42833:SF4">
    <property type="entry name" value="URIDYLATE KINASE PUMPKIN, CHLOROPLASTIC"/>
    <property type="match status" value="1"/>
</dbReference>
<comment type="similarity">
    <text evidence="3 11">Belongs to the UMP kinase family.</text>
</comment>
<comment type="subcellular location">
    <subcellularLocation>
        <location evidence="1 11">Cytoplasm</location>
    </subcellularLocation>
</comment>
<evidence type="ECO:0000256" key="8">
    <source>
        <dbReference type="ARBA" id="ARBA00022840"/>
    </source>
</evidence>
<dbReference type="AlphaFoldDB" id="A0AAE3VJJ9"/>
<keyword evidence="14" id="KW-1185">Reference proteome</keyword>
<protein>
    <recommendedName>
        <fullName evidence="11">Uridylate kinase</fullName>
        <shortName evidence="11">UK</shortName>
        <ecNumber evidence="11">2.7.4.22</ecNumber>
    </recommendedName>
    <alternativeName>
        <fullName evidence="11">Uridine monophosphate kinase</fullName>
        <shortName evidence="11">UMP kinase</shortName>
        <shortName evidence="11">UMPK</shortName>
    </alternativeName>
</protein>
<keyword evidence="9 11" id="KW-0665">Pyrimidine biosynthesis</keyword>
<dbReference type="RefSeq" id="WP_307265380.1">
    <property type="nucleotide sequence ID" value="NZ_JAUSVL010000001.1"/>
</dbReference>
<comment type="activity regulation">
    <text evidence="11">Allosterically activated by GTP. Inhibited by UTP.</text>
</comment>
<dbReference type="SUPFAM" id="SSF53633">
    <property type="entry name" value="Carbamate kinase-like"/>
    <property type="match status" value="1"/>
</dbReference>
<keyword evidence="6 11" id="KW-0547">Nucleotide-binding</keyword>
<dbReference type="PIRSF" id="PIRSF005650">
    <property type="entry name" value="Uridylate_kin"/>
    <property type="match status" value="1"/>
</dbReference>
<evidence type="ECO:0000256" key="9">
    <source>
        <dbReference type="ARBA" id="ARBA00022975"/>
    </source>
</evidence>
<dbReference type="GO" id="GO:0005524">
    <property type="term" value="F:ATP binding"/>
    <property type="evidence" value="ECO:0007669"/>
    <property type="project" value="UniProtKB-KW"/>
</dbReference>
<feature type="binding site" evidence="11">
    <location>
        <position position="75"/>
    </location>
    <ligand>
        <name>UMP</name>
        <dbReference type="ChEBI" id="CHEBI:57865"/>
    </ligand>
</feature>
<feature type="binding site" evidence="11">
    <location>
        <position position="60"/>
    </location>
    <ligand>
        <name>ATP</name>
        <dbReference type="ChEBI" id="CHEBI:30616"/>
    </ligand>
</feature>
<dbReference type="CDD" id="cd04254">
    <property type="entry name" value="AAK_UMPK-PyrH-Ec"/>
    <property type="match status" value="1"/>
</dbReference>
<comment type="function">
    <text evidence="11">Catalyzes the reversible phosphorylation of UMP to UDP.</text>
</comment>
<dbReference type="EC" id="2.7.4.22" evidence="11"/>
<comment type="caution">
    <text evidence="11">Lacks conserved residue(s) required for the propagation of feature annotation.</text>
</comment>
<gene>
    <name evidence="11" type="primary">pyrH</name>
    <name evidence="13" type="ORF">J3R75_004029</name>
</gene>
<keyword evidence="8 11" id="KW-0067">ATP-binding</keyword>
<dbReference type="InterPro" id="IPR001048">
    <property type="entry name" value="Asp/Glu/Uridylate_kinase"/>
</dbReference>
<evidence type="ECO:0000313" key="13">
    <source>
        <dbReference type="EMBL" id="MDQ0291922.1"/>
    </source>
</evidence>
<accession>A0AAE3VJJ9</accession>
<evidence type="ECO:0000256" key="5">
    <source>
        <dbReference type="ARBA" id="ARBA00022679"/>
    </source>
</evidence>
<dbReference type="Pfam" id="PF00696">
    <property type="entry name" value="AA_kinase"/>
    <property type="match status" value="1"/>
</dbReference>
<dbReference type="Gene3D" id="3.40.1160.10">
    <property type="entry name" value="Acetylglutamate kinase-like"/>
    <property type="match status" value="1"/>
</dbReference>
<evidence type="ECO:0000259" key="12">
    <source>
        <dbReference type="Pfam" id="PF00696"/>
    </source>
</evidence>
<comment type="subunit">
    <text evidence="11">Homohexamer.</text>
</comment>
<comment type="caution">
    <text evidence="13">The sequence shown here is derived from an EMBL/GenBank/DDBJ whole genome shotgun (WGS) entry which is preliminary data.</text>
</comment>
<reference evidence="13" key="1">
    <citation type="submission" date="2023-07" db="EMBL/GenBank/DDBJ databases">
        <title>Genomic Encyclopedia of Type Strains, Phase IV (KMG-IV): sequencing the most valuable type-strain genomes for metagenomic binning, comparative biology and taxonomic classification.</title>
        <authorList>
            <person name="Goeker M."/>
        </authorList>
    </citation>
    <scope>NUCLEOTIDE SEQUENCE</scope>
    <source>
        <strain evidence="13">DSM 24202</strain>
    </source>
</reference>
<evidence type="ECO:0000256" key="11">
    <source>
        <dbReference type="HAMAP-Rule" id="MF_01220"/>
    </source>
</evidence>
<evidence type="ECO:0000256" key="1">
    <source>
        <dbReference type="ARBA" id="ARBA00004496"/>
    </source>
</evidence>
<evidence type="ECO:0000256" key="6">
    <source>
        <dbReference type="ARBA" id="ARBA00022741"/>
    </source>
</evidence>
<evidence type="ECO:0000256" key="3">
    <source>
        <dbReference type="ARBA" id="ARBA00007614"/>
    </source>
</evidence>
<evidence type="ECO:0000256" key="7">
    <source>
        <dbReference type="ARBA" id="ARBA00022777"/>
    </source>
</evidence>